<comment type="caution">
    <text evidence="7">The sequence shown here is derived from an EMBL/GenBank/DDBJ whole genome shotgun (WGS) entry which is preliminary data.</text>
</comment>
<organism evidence="7 8">
    <name type="scientific">Boudabousia liubingyangii</name>
    <dbReference type="NCBI Taxonomy" id="1921764"/>
    <lineage>
        <taxon>Bacteria</taxon>
        <taxon>Bacillati</taxon>
        <taxon>Actinomycetota</taxon>
        <taxon>Actinomycetes</taxon>
        <taxon>Actinomycetales</taxon>
        <taxon>Actinomycetaceae</taxon>
        <taxon>Boudabousia</taxon>
    </lineage>
</organism>
<evidence type="ECO:0000313" key="7">
    <source>
        <dbReference type="EMBL" id="OKL46214.1"/>
    </source>
</evidence>
<protein>
    <recommendedName>
        <fullName evidence="9">Energy-coupling factor transporter transmembrane protein EcfT</fullName>
    </recommendedName>
</protein>
<comment type="subcellular location">
    <subcellularLocation>
        <location evidence="1">Membrane</location>
        <topology evidence="1">Multi-pass membrane protein</topology>
    </subcellularLocation>
</comment>
<evidence type="ECO:0000256" key="5">
    <source>
        <dbReference type="ARBA" id="ARBA00023136"/>
    </source>
</evidence>
<proteinExistence type="predicted"/>
<evidence type="ECO:0000256" key="6">
    <source>
        <dbReference type="SAM" id="Phobius"/>
    </source>
</evidence>
<dbReference type="AlphaFoldDB" id="A0A1Q5PJV2"/>
<dbReference type="STRING" id="1921764.BSR28_07040"/>
<dbReference type="PANTHER" id="PTHR34857">
    <property type="entry name" value="SLL0384 PROTEIN"/>
    <property type="match status" value="1"/>
</dbReference>
<evidence type="ECO:0008006" key="9">
    <source>
        <dbReference type="Google" id="ProtNLM"/>
    </source>
</evidence>
<reference evidence="7 8" key="1">
    <citation type="submission" date="2016-11" db="EMBL/GenBank/DDBJ databases">
        <title>Actinomyces gypaetusis sp. nov. isolated from the vulture Gypaetus barbatus in Qinghai Tibet Plateau China.</title>
        <authorList>
            <person name="Meng X."/>
        </authorList>
    </citation>
    <scope>NUCLEOTIDE SEQUENCE [LARGE SCALE GENOMIC DNA]</scope>
    <source>
        <strain evidence="7 8">VUL4_2</strain>
    </source>
</reference>
<dbReference type="Pfam" id="PF02361">
    <property type="entry name" value="CbiQ"/>
    <property type="match status" value="1"/>
</dbReference>
<keyword evidence="3 6" id="KW-0812">Transmembrane</keyword>
<accession>A0A1Q5PJV2</accession>
<dbReference type="InterPro" id="IPR003339">
    <property type="entry name" value="ABC/ECF_trnsptr_transmembrane"/>
</dbReference>
<feature type="transmembrane region" description="Helical" evidence="6">
    <location>
        <begin position="107"/>
        <end position="129"/>
    </location>
</feature>
<keyword evidence="2" id="KW-1003">Cell membrane</keyword>
<evidence type="ECO:0000256" key="3">
    <source>
        <dbReference type="ARBA" id="ARBA00022692"/>
    </source>
</evidence>
<dbReference type="EMBL" id="MQSV01000006">
    <property type="protein sequence ID" value="OKL46214.1"/>
    <property type="molecule type" value="Genomic_DNA"/>
</dbReference>
<evidence type="ECO:0000256" key="4">
    <source>
        <dbReference type="ARBA" id="ARBA00022989"/>
    </source>
</evidence>
<feature type="transmembrane region" description="Helical" evidence="6">
    <location>
        <begin position="235"/>
        <end position="260"/>
    </location>
</feature>
<dbReference type="PANTHER" id="PTHR34857:SF2">
    <property type="entry name" value="SLL0384 PROTEIN"/>
    <property type="match status" value="1"/>
</dbReference>
<evidence type="ECO:0000256" key="2">
    <source>
        <dbReference type="ARBA" id="ARBA00022475"/>
    </source>
</evidence>
<gene>
    <name evidence="7" type="ORF">BSR29_07745</name>
</gene>
<feature type="transmembrane region" description="Helical" evidence="6">
    <location>
        <begin position="69"/>
        <end position="87"/>
    </location>
</feature>
<evidence type="ECO:0000313" key="8">
    <source>
        <dbReference type="Proteomes" id="UP000186785"/>
    </source>
</evidence>
<keyword evidence="5 6" id="KW-0472">Membrane</keyword>
<keyword evidence="4 6" id="KW-1133">Transmembrane helix</keyword>
<evidence type="ECO:0000256" key="1">
    <source>
        <dbReference type="ARBA" id="ARBA00004141"/>
    </source>
</evidence>
<name>A0A1Q5PJV2_9ACTO</name>
<dbReference type="CDD" id="cd16914">
    <property type="entry name" value="EcfT"/>
    <property type="match status" value="1"/>
</dbReference>
<feature type="transmembrane region" description="Helical" evidence="6">
    <location>
        <begin position="41"/>
        <end position="62"/>
    </location>
</feature>
<dbReference type="InterPro" id="IPR051611">
    <property type="entry name" value="ECF_transporter_component"/>
</dbReference>
<keyword evidence="8" id="KW-1185">Reference proteome</keyword>
<dbReference type="Proteomes" id="UP000186785">
    <property type="component" value="Unassembled WGS sequence"/>
</dbReference>
<sequence length="262" mass="28417">MGPYGAPTLTEPPYFIASTNPFARILALFCLSTPLMVTVDWVSGLTALVLEVIALAAGGVKFRHLARMAWPILLAAPLASVTMLLYAKPSGQVYFSWWLMNISDNSIKLASAILIRVLALALPAVALFLHTDPTRAADALAQNAKLPVRFVLASLAAVRMTGQLMNEWRIMELARRARGLTDTGKFKRFGQMAFAMLVIAIRRAADLSTAMEARGFGSNPRSWARPSEWRGRDTLTILAGIGIAAVALGAAVWAGTFRWFGL</sequence>
<dbReference type="GO" id="GO:0005886">
    <property type="term" value="C:plasma membrane"/>
    <property type="evidence" value="ECO:0007669"/>
    <property type="project" value="UniProtKB-ARBA"/>
</dbReference>